<protein>
    <submittedName>
        <fullName evidence="2">Uncharacterized protein</fullName>
    </submittedName>
</protein>
<feature type="region of interest" description="Disordered" evidence="1">
    <location>
        <begin position="158"/>
        <end position="197"/>
    </location>
</feature>
<feature type="compositionally biased region" description="Low complexity" evidence="1">
    <location>
        <begin position="159"/>
        <end position="188"/>
    </location>
</feature>
<dbReference type="AlphaFoldDB" id="A0A843XU54"/>
<dbReference type="EMBL" id="NMUH01013465">
    <property type="protein sequence ID" value="MQM22632.1"/>
    <property type="molecule type" value="Genomic_DNA"/>
</dbReference>
<proteinExistence type="predicted"/>
<feature type="region of interest" description="Disordered" evidence="1">
    <location>
        <begin position="1"/>
        <end position="49"/>
    </location>
</feature>
<evidence type="ECO:0000256" key="1">
    <source>
        <dbReference type="SAM" id="MobiDB-lite"/>
    </source>
</evidence>
<name>A0A843XU54_COLES</name>
<feature type="compositionally biased region" description="Polar residues" evidence="1">
    <location>
        <begin position="1"/>
        <end position="12"/>
    </location>
</feature>
<dbReference type="Proteomes" id="UP000652761">
    <property type="component" value="Unassembled WGS sequence"/>
</dbReference>
<gene>
    <name evidence="2" type="ORF">Taro_055687</name>
</gene>
<accession>A0A843XU54</accession>
<evidence type="ECO:0000313" key="2">
    <source>
        <dbReference type="EMBL" id="MQM22632.1"/>
    </source>
</evidence>
<sequence>MTLHLRSQSSLVFSRRRAFRHSRDSRSNNSGFHPRLRRPSWSTGGELCSRMPAGGQQFVEVAAEEQPRPTPQAALVQPEVPPVVRQQTPVAVAAPEDRTALLERFLHLRPPNFSGDRDPDRAESWVHELERTFEAMDCAEQNQVAVARAMPLEREYHFQPQQSGGSGRSSPYQCPPGSRGSVSSSSSSGTGGAGMTSKLKKLFYRGGGGERHYQQ</sequence>
<organism evidence="2 3">
    <name type="scientific">Colocasia esculenta</name>
    <name type="common">Wild taro</name>
    <name type="synonym">Arum esculentum</name>
    <dbReference type="NCBI Taxonomy" id="4460"/>
    <lineage>
        <taxon>Eukaryota</taxon>
        <taxon>Viridiplantae</taxon>
        <taxon>Streptophyta</taxon>
        <taxon>Embryophyta</taxon>
        <taxon>Tracheophyta</taxon>
        <taxon>Spermatophyta</taxon>
        <taxon>Magnoliopsida</taxon>
        <taxon>Liliopsida</taxon>
        <taxon>Araceae</taxon>
        <taxon>Aroideae</taxon>
        <taxon>Colocasieae</taxon>
        <taxon>Colocasia</taxon>
    </lineage>
</organism>
<keyword evidence="3" id="KW-1185">Reference proteome</keyword>
<comment type="caution">
    <text evidence="2">The sequence shown here is derived from an EMBL/GenBank/DDBJ whole genome shotgun (WGS) entry which is preliminary data.</text>
</comment>
<evidence type="ECO:0000313" key="3">
    <source>
        <dbReference type="Proteomes" id="UP000652761"/>
    </source>
</evidence>
<reference evidence="2" key="1">
    <citation type="submission" date="2017-07" db="EMBL/GenBank/DDBJ databases">
        <title>Taro Niue Genome Assembly and Annotation.</title>
        <authorList>
            <person name="Atibalentja N."/>
            <person name="Keating K."/>
            <person name="Fields C.J."/>
        </authorList>
    </citation>
    <scope>NUCLEOTIDE SEQUENCE</scope>
    <source>
        <strain evidence="2">Niue_2</strain>
        <tissue evidence="2">Leaf</tissue>
    </source>
</reference>